<feature type="region of interest" description="Disordered" evidence="1">
    <location>
        <begin position="1"/>
        <end position="46"/>
    </location>
</feature>
<feature type="non-terminal residue" evidence="2">
    <location>
        <position position="1"/>
    </location>
</feature>
<protein>
    <submittedName>
        <fullName evidence="2">Uncharacterized protein</fullName>
    </submittedName>
</protein>
<dbReference type="AlphaFoldDB" id="A0A061S108"/>
<feature type="non-terminal residue" evidence="2">
    <location>
        <position position="68"/>
    </location>
</feature>
<gene>
    <name evidence="2" type="ORF">TSPGSL018_19789</name>
</gene>
<sequence>YVGHSGDSAHSGIAGPNMPMQEADQLHVPPREGRKPETQGERVESKHGIIYSMGLTMPCEYLKRMVCQ</sequence>
<feature type="compositionally biased region" description="Basic and acidic residues" evidence="1">
    <location>
        <begin position="29"/>
        <end position="46"/>
    </location>
</feature>
<dbReference type="EMBL" id="GBEZ01008981">
    <property type="protein sequence ID" value="JAC76585.1"/>
    <property type="molecule type" value="Transcribed_RNA"/>
</dbReference>
<evidence type="ECO:0000256" key="1">
    <source>
        <dbReference type="SAM" id="MobiDB-lite"/>
    </source>
</evidence>
<reference evidence="2" key="1">
    <citation type="submission" date="2014-05" db="EMBL/GenBank/DDBJ databases">
        <title>The transcriptome of the halophilic microalga Tetraselmis sp. GSL018 isolated from the Great Salt Lake, Utah.</title>
        <authorList>
            <person name="Jinkerson R.E."/>
            <person name="D'Adamo S."/>
            <person name="Posewitz M.C."/>
        </authorList>
    </citation>
    <scope>NUCLEOTIDE SEQUENCE</scope>
    <source>
        <strain evidence="2">GSL018</strain>
    </source>
</reference>
<organism evidence="2">
    <name type="scientific">Tetraselmis sp. GSL018</name>
    <dbReference type="NCBI Taxonomy" id="582737"/>
    <lineage>
        <taxon>Eukaryota</taxon>
        <taxon>Viridiplantae</taxon>
        <taxon>Chlorophyta</taxon>
        <taxon>core chlorophytes</taxon>
        <taxon>Chlorodendrophyceae</taxon>
        <taxon>Chlorodendrales</taxon>
        <taxon>Chlorodendraceae</taxon>
        <taxon>Tetraselmis</taxon>
    </lineage>
</organism>
<evidence type="ECO:0000313" key="2">
    <source>
        <dbReference type="EMBL" id="JAC76585.1"/>
    </source>
</evidence>
<accession>A0A061S108</accession>
<proteinExistence type="predicted"/>
<name>A0A061S108_9CHLO</name>